<dbReference type="EMBL" id="NFSB01000073">
    <property type="protein sequence ID" value="OUM33443.1"/>
    <property type="molecule type" value="Genomic_DNA"/>
</dbReference>
<dbReference type="InterPro" id="IPR016024">
    <property type="entry name" value="ARM-type_fold"/>
</dbReference>
<gene>
    <name evidence="1" type="ORF">B8W72_12535</name>
</gene>
<protein>
    <recommendedName>
        <fullName evidence="3">PBS lyase</fullName>
    </recommendedName>
</protein>
<accession>A0A1Y3LE85</accession>
<dbReference type="InterPro" id="IPR011989">
    <property type="entry name" value="ARM-like"/>
</dbReference>
<proteinExistence type="predicted"/>
<dbReference type="SUPFAM" id="SSF48371">
    <property type="entry name" value="ARM repeat"/>
    <property type="match status" value="1"/>
</dbReference>
<dbReference type="Gene3D" id="1.25.10.10">
    <property type="entry name" value="Leucine-rich Repeat Variant"/>
    <property type="match status" value="1"/>
</dbReference>
<dbReference type="AlphaFoldDB" id="A0A1Y3LE85"/>
<name>A0A1Y3LE85_PSEPU</name>
<sequence>MTAKKPVFEWADWRRNEALELIARADQDGSWEALSRHSNGFVREVAVRALSTDASPQALVALVERLNDWVPQVRELAAAGVKPYLTCDHVPSLLHALDPLMALAGQQRIDHGATLVSVREILQAPQVRAQVLGNFMERQGKAARFLFALLLDTDEPATPLLSNALAHREIVVRCLALDACRKLPPAQALPLLHAALAQPVARVRVGALQVLLPLLDDLREVLRVALLDASAAVRSLARWEAKRQGIDAGAVLSAALAGSMPTLKREWLGLLGLAMELDQQVPEVWWRSALRSRYSSVRLRALNMPGDWPLCALLDALEDPSDKVFKGMINRLGKLPWSALGEPLATRLDSCWQDCSPERRLMMLQLLAGWQQLAYLLKRLDSEPVLEAVWLREIVQWCDRQYQIIDPVTPVAERDRLMATLRRLAALNLVDRAAVDRVVC</sequence>
<evidence type="ECO:0000313" key="1">
    <source>
        <dbReference type="EMBL" id="OUM33443.1"/>
    </source>
</evidence>
<dbReference type="Proteomes" id="UP000196082">
    <property type="component" value="Unassembled WGS sequence"/>
</dbReference>
<comment type="caution">
    <text evidence="1">The sequence shown here is derived from an EMBL/GenBank/DDBJ whole genome shotgun (WGS) entry which is preliminary data.</text>
</comment>
<evidence type="ECO:0008006" key="3">
    <source>
        <dbReference type="Google" id="ProtNLM"/>
    </source>
</evidence>
<reference evidence="1 2" key="1">
    <citation type="submission" date="2017-05" db="EMBL/GenBank/DDBJ databases">
        <title>Whole genome sequence of Pseudomonas putida isolate 1312 commercialized as a biostimulant.</title>
        <authorList>
            <person name="Crovadore J."/>
            <person name="Blanc P."/>
            <person name="Chablais R."/>
            <person name="Cochard B."/>
            <person name="Grizard D."/>
            <person name="Lefort F."/>
        </authorList>
    </citation>
    <scope>NUCLEOTIDE SEQUENCE [LARGE SCALE GENOMIC DNA]</scope>
    <source>
        <strain evidence="1 2">1312</strain>
    </source>
</reference>
<organism evidence="1 2">
    <name type="scientific">Pseudomonas putida</name>
    <name type="common">Arthrobacter siderocapsulatus</name>
    <dbReference type="NCBI Taxonomy" id="303"/>
    <lineage>
        <taxon>Bacteria</taxon>
        <taxon>Pseudomonadati</taxon>
        <taxon>Pseudomonadota</taxon>
        <taxon>Gammaproteobacteria</taxon>
        <taxon>Pseudomonadales</taxon>
        <taxon>Pseudomonadaceae</taxon>
        <taxon>Pseudomonas</taxon>
    </lineage>
</organism>
<evidence type="ECO:0000313" key="2">
    <source>
        <dbReference type="Proteomes" id="UP000196082"/>
    </source>
</evidence>